<evidence type="ECO:0000313" key="3">
    <source>
        <dbReference type="EMBL" id="GBN18576.1"/>
    </source>
</evidence>
<name>A0A4Y2LUS4_ARAVE</name>
<gene>
    <name evidence="2" type="ORF">AVEN_12085_1</name>
    <name evidence="3" type="ORF">AVEN_155681_1</name>
</gene>
<organism evidence="2 4">
    <name type="scientific">Araneus ventricosus</name>
    <name type="common">Orbweaver spider</name>
    <name type="synonym">Epeira ventricosa</name>
    <dbReference type="NCBI Taxonomy" id="182803"/>
    <lineage>
        <taxon>Eukaryota</taxon>
        <taxon>Metazoa</taxon>
        <taxon>Ecdysozoa</taxon>
        <taxon>Arthropoda</taxon>
        <taxon>Chelicerata</taxon>
        <taxon>Arachnida</taxon>
        <taxon>Araneae</taxon>
        <taxon>Araneomorphae</taxon>
        <taxon>Entelegynae</taxon>
        <taxon>Araneoidea</taxon>
        <taxon>Araneidae</taxon>
        <taxon>Araneus</taxon>
    </lineage>
</organism>
<dbReference type="Proteomes" id="UP000499080">
    <property type="component" value="Unassembled WGS sequence"/>
</dbReference>
<evidence type="ECO:0000313" key="4">
    <source>
        <dbReference type="Proteomes" id="UP000499080"/>
    </source>
</evidence>
<keyword evidence="4" id="KW-1185">Reference proteome</keyword>
<sequence length="110" mass="12504">MCHTTRPISVYWCQRNLPPESRTNGSCWEQDRDNKRDDQTPYSNLETTAAVAVCTAPFVRASVVVEQHNANMKYPMPPSSVPPPEKIPVWAAFPYANICRWLSHIGGRFL</sequence>
<dbReference type="AlphaFoldDB" id="A0A4Y2LUS4"/>
<dbReference type="EMBL" id="BGPR01006389">
    <property type="protein sequence ID" value="GBN18561.1"/>
    <property type="molecule type" value="Genomic_DNA"/>
</dbReference>
<evidence type="ECO:0000313" key="2">
    <source>
        <dbReference type="EMBL" id="GBN18561.1"/>
    </source>
</evidence>
<evidence type="ECO:0000256" key="1">
    <source>
        <dbReference type="SAM" id="MobiDB-lite"/>
    </source>
</evidence>
<comment type="caution">
    <text evidence="2">The sequence shown here is derived from an EMBL/GenBank/DDBJ whole genome shotgun (WGS) entry which is preliminary data.</text>
</comment>
<accession>A0A4Y2LUS4</accession>
<protein>
    <submittedName>
        <fullName evidence="2">Uncharacterized protein</fullName>
    </submittedName>
</protein>
<proteinExistence type="predicted"/>
<feature type="region of interest" description="Disordered" evidence="1">
    <location>
        <begin position="17"/>
        <end position="42"/>
    </location>
</feature>
<reference evidence="2 4" key="1">
    <citation type="journal article" date="2019" name="Sci. Rep.">
        <title>Orb-weaving spider Araneus ventricosus genome elucidates the spidroin gene catalogue.</title>
        <authorList>
            <person name="Kono N."/>
            <person name="Nakamura H."/>
            <person name="Ohtoshi R."/>
            <person name="Moran D.A.P."/>
            <person name="Shinohara A."/>
            <person name="Yoshida Y."/>
            <person name="Fujiwara M."/>
            <person name="Mori M."/>
            <person name="Tomita M."/>
            <person name="Arakawa K."/>
        </authorList>
    </citation>
    <scope>NUCLEOTIDE SEQUENCE [LARGE SCALE GENOMIC DNA]</scope>
</reference>
<dbReference type="EMBL" id="BGPR01006390">
    <property type="protein sequence ID" value="GBN18576.1"/>
    <property type="molecule type" value="Genomic_DNA"/>
</dbReference>
<feature type="compositionally biased region" description="Basic and acidic residues" evidence="1">
    <location>
        <begin position="29"/>
        <end position="39"/>
    </location>
</feature>